<keyword evidence="9" id="KW-1185">Reference proteome</keyword>
<feature type="transmembrane region" description="Helical" evidence="7">
    <location>
        <begin position="58"/>
        <end position="77"/>
    </location>
</feature>
<dbReference type="InterPro" id="IPR001640">
    <property type="entry name" value="Lgt"/>
</dbReference>
<feature type="transmembrane region" description="Helical" evidence="7">
    <location>
        <begin position="248"/>
        <end position="267"/>
    </location>
</feature>
<dbReference type="GO" id="GO:0042158">
    <property type="term" value="P:lipoprotein biosynthetic process"/>
    <property type="evidence" value="ECO:0007669"/>
    <property type="project" value="UniProtKB-UniRule"/>
</dbReference>
<dbReference type="AlphaFoldDB" id="A0A542SLX8"/>
<proteinExistence type="inferred from homology"/>
<dbReference type="GO" id="GO:0008961">
    <property type="term" value="F:phosphatidylglycerol-prolipoprotein diacylglyceryl transferase activity"/>
    <property type="evidence" value="ECO:0007669"/>
    <property type="project" value="UniProtKB-UniRule"/>
</dbReference>
<dbReference type="RefSeq" id="WP_142111024.1">
    <property type="nucleotide sequence ID" value="NZ_BAAATB010000003.1"/>
</dbReference>
<comment type="similarity">
    <text evidence="1 7">Belongs to the Lgt family.</text>
</comment>
<feature type="transmembrane region" description="Helical" evidence="7">
    <location>
        <begin position="97"/>
        <end position="119"/>
    </location>
</feature>
<dbReference type="Proteomes" id="UP000316181">
    <property type="component" value="Unassembled WGS sequence"/>
</dbReference>
<dbReference type="EMBL" id="VFNV01000001">
    <property type="protein sequence ID" value="TQK75644.1"/>
    <property type="molecule type" value="Genomic_DNA"/>
</dbReference>
<keyword evidence="6 7" id="KW-0472">Membrane</keyword>
<dbReference type="GO" id="GO:0005886">
    <property type="term" value="C:plasma membrane"/>
    <property type="evidence" value="ECO:0007669"/>
    <property type="project" value="UniProtKB-SubCell"/>
</dbReference>
<gene>
    <name evidence="7" type="primary">lgt</name>
    <name evidence="8" type="ORF">FB389_0275</name>
</gene>
<dbReference type="HAMAP" id="MF_01147">
    <property type="entry name" value="Lgt"/>
    <property type="match status" value="1"/>
</dbReference>
<dbReference type="PROSITE" id="PS01311">
    <property type="entry name" value="LGT"/>
    <property type="match status" value="1"/>
</dbReference>
<protein>
    <recommendedName>
        <fullName evidence="7">Phosphatidylglycerol--prolipoprotein diacylglyceryl transferase</fullName>
        <ecNumber evidence="7">2.5.1.145</ecNumber>
    </recommendedName>
</protein>
<evidence type="ECO:0000313" key="8">
    <source>
        <dbReference type="EMBL" id="TQK75644.1"/>
    </source>
</evidence>
<keyword evidence="4 7" id="KW-0812">Transmembrane</keyword>
<name>A0A542SLX8_9MICO</name>
<comment type="caution">
    <text evidence="8">The sequence shown here is derived from an EMBL/GenBank/DDBJ whole genome shotgun (WGS) entry which is preliminary data.</text>
</comment>
<keyword evidence="3 7" id="KW-0808">Transferase</keyword>
<accession>A0A542SLX8</accession>
<feature type="transmembrane region" description="Helical" evidence="7">
    <location>
        <begin position="189"/>
        <end position="206"/>
    </location>
</feature>
<dbReference type="UniPathway" id="UPA00664"/>
<dbReference type="PANTHER" id="PTHR30589">
    <property type="entry name" value="PROLIPOPROTEIN DIACYLGLYCERYL TRANSFERASE"/>
    <property type="match status" value="1"/>
</dbReference>
<evidence type="ECO:0000256" key="4">
    <source>
        <dbReference type="ARBA" id="ARBA00022692"/>
    </source>
</evidence>
<dbReference type="NCBIfam" id="TIGR00544">
    <property type="entry name" value="lgt"/>
    <property type="match status" value="1"/>
</dbReference>
<comment type="pathway">
    <text evidence="7">Protein modification; lipoprotein biosynthesis (diacylglyceryl transfer).</text>
</comment>
<reference evidence="8 9" key="1">
    <citation type="submission" date="2019-06" db="EMBL/GenBank/DDBJ databases">
        <title>Sequencing the genomes of 1000 actinobacteria strains.</title>
        <authorList>
            <person name="Klenk H.-P."/>
        </authorList>
    </citation>
    <scope>NUCLEOTIDE SEQUENCE [LARGE SCALE GENOMIC DNA]</scope>
    <source>
        <strain evidence="8 9">DSM 10596</strain>
    </source>
</reference>
<evidence type="ECO:0000313" key="9">
    <source>
        <dbReference type="Proteomes" id="UP000316181"/>
    </source>
</evidence>
<evidence type="ECO:0000256" key="7">
    <source>
        <dbReference type="HAMAP-Rule" id="MF_01147"/>
    </source>
</evidence>
<sequence length="281" mass="30237">MRGSGETVLASIPSPTWNAFHLGPLTIHAYALCLLAGIGVAVWWTAKRWQARGGDPDAIYTICLWAVPFGIVGGRIYHVITSPDQYFGAGGNPVAALYIWNGGLGIWGAIALGAVGAWLGCRSTGVSIIDFADVAAPPILLAQAIGRWGNWFNQELFGGPTDLPWALSVSPGIAQAAGYAPGTTFHPTFLYESLWSLLGVALLLLCERRLRMRRGQVFWLYVLIYTTGRLWVEMLRVDQAHHFLGLRLNVWTAVVLLVVSAAAVVTLGRRSSSIGPTPGAD</sequence>
<feature type="binding site" evidence="7">
    <location>
        <position position="147"/>
    </location>
    <ligand>
        <name>a 1,2-diacyl-sn-glycero-3-phospho-(1'-sn-glycerol)</name>
        <dbReference type="ChEBI" id="CHEBI:64716"/>
    </ligand>
</feature>
<dbReference type="EC" id="2.5.1.145" evidence="7"/>
<dbReference type="Pfam" id="PF01790">
    <property type="entry name" value="LGT"/>
    <property type="match status" value="1"/>
</dbReference>
<feature type="transmembrane region" description="Helical" evidence="7">
    <location>
        <begin position="218"/>
        <end position="236"/>
    </location>
</feature>
<keyword evidence="8" id="KW-0449">Lipoprotein</keyword>
<keyword evidence="5 7" id="KW-1133">Transmembrane helix</keyword>
<feature type="transmembrane region" description="Helical" evidence="7">
    <location>
        <begin position="27"/>
        <end position="46"/>
    </location>
</feature>
<evidence type="ECO:0000256" key="6">
    <source>
        <dbReference type="ARBA" id="ARBA00023136"/>
    </source>
</evidence>
<dbReference type="OrthoDB" id="871140at2"/>
<comment type="subcellular location">
    <subcellularLocation>
        <location evidence="7">Cell membrane</location>
        <topology evidence="7">Multi-pass membrane protein</topology>
    </subcellularLocation>
</comment>
<evidence type="ECO:0000256" key="2">
    <source>
        <dbReference type="ARBA" id="ARBA00022475"/>
    </source>
</evidence>
<evidence type="ECO:0000256" key="1">
    <source>
        <dbReference type="ARBA" id="ARBA00007150"/>
    </source>
</evidence>
<keyword evidence="2 7" id="KW-1003">Cell membrane</keyword>
<evidence type="ECO:0000256" key="5">
    <source>
        <dbReference type="ARBA" id="ARBA00022989"/>
    </source>
</evidence>
<comment type="catalytic activity">
    <reaction evidence="7">
        <text>L-cysteinyl-[prolipoprotein] + a 1,2-diacyl-sn-glycero-3-phospho-(1'-sn-glycerol) = an S-1,2-diacyl-sn-glyceryl-L-cysteinyl-[prolipoprotein] + sn-glycerol 1-phosphate + H(+)</text>
        <dbReference type="Rhea" id="RHEA:56712"/>
        <dbReference type="Rhea" id="RHEA-COMP:14679"/>
        <dbReference type="Rhea" id="RHEA-COMP:14680"/>
        <dbReference type="ChEBI" id="CHEBI:15378"/>
        <dbReference type="ChEBI" id="CHEBI:29950"/>
        <dbReference type="ChEBI" id="CHEBI:57685"/>
        <dbReference type="ChEBI" id="CHEBI:64716"/>
        <dbReference type="ChEBI" id="CHEBI:140658"/>
        <dbReference type="EC" id="2.5.1.145"/>
    </reaction>
</comment>
<evidence type="ECO:0000256" key="3">
    <source>
        <dbReference type="ARBA" id="ARBA00022679"/>
    </source>
</evidence>
<organism evidence="8 9">
    <name type="scientific">Rarobacter incanus</name>
    <dbReference type="NCBI Taxonomy" id="153494"/>
    <lineage>
        <taxon>Bacteria</taxon>
        <taxon>Bacillati</taxon>
        <taxon>Actinomycetota</taxon>
        <taxon>Actinomycetes</taxon>
        <taxon>Micrococcales</taxon>
        <taxon>Rarobacteraceae</taxon>
        <taxon>Rarobacter</taxon>
    </lineage>
</organism>
<feature type="transmembrane region" description="Helical" evidence="7">
    <location>
        <begin position="126"/>
        <end position="146"/>
    </location>
</feature>
<comment type="function">
    <text evidence="7">Catalyzes the transfer of the diacylglyceryl group from phosphatidylglycerol to the sulfhydryl group of the N-terminal cysteine of a prolipoprotein, the first step in the formation of mature lipoproteins.</text>
</comment>
<dbReference type="PANTHER" id="PTHR30589:SF0">
    <property type="entry name" value="PHOSPHATIDYLGLYCEROL--PROLIPOPROTEIN DIACYLGLYCERYL TRANSFERASE"/>
    <property type="match status" value="1"/>
</dbReference>